<dbReference type="GO" id="GO:0031012">
    <property type="term" value="C:extracellular matrix"/>
    <property type="evidence" value="ECO:0007669"/>
    <property type="project" value="TreeGrafter"/>
</dbReference>
<evidence type="ECO:0000256" key="1">
    <source>
        <dbReference type="ARBA" id="ARBA00004613"/>
    </source>
</evidence>
<dbReference type="GO" id="GO:0006508">
    <property type="term" value="P:proteolysis"/>
    <property type="evidence" value="ECO:0007669"/>
    <property type="project" value="TreeGrafter"/>
</dbReference>
<dbReference type="EMBL" id="JAEAOA010001308">
    <property type="protein sequence ID" value="KAK3584782.1"/>
    <property type="molecule type" value="Genomic_DNA"/>
</dbReference>
<dbReference type="Pfam" id="PF00090">
    <property type="entry name" value="TSP_1"/>
    <property type="match status" value="1"/>
</dbReference>
<dbReference type="GO" id="GO:0030198">
    <property type="term" value="P:extracellular matrix organization"/>
    <property type="evidence" value="ECO:0007669"/>
    <property type="project" value="TreeGrafter"/>
</dbReference>
<gene>
    <name evidence="3" type="ORF">CHS0354_021242</name>
</gene>
<name>A0AAE0S3L0_9BIVA</name>
<reference evidence="3" key="2">
    <citation type="journal article" date="2021" name="Genome Biol. Evol.">
        <title>Developing a high-quality reference genome for a parasitic bivalve with doubly uniparental inheritance (Bivalvia: Unionida).</title>
        <authorList>
            <person name="Smith C.H."/>
        </authorList>
    </citation>
    <scope>NUCLEOTIDE SEQUENCE</scope>
    <source>
        <strain evidence="3">CHS0354</strain>
        <tissue evidence="3">Mantle</tissue>
    </source>
</reference>
<dbReference type="Proteomes" id="UP001195483">
    <property type="component" value="Unassembled WGS sequence"/>
</dbReference>
<comment type="subcellular location">
    <subcellularLocation>
        <location evidence="1">Secreted</location>
    </subcellularLocation>
</comment>
<protein>
    <submittedName>
        <fullName evidence="3">Uncharacterized protein</fullName>
    </submittedName>
</protein>
<evidence type="ECO:0000313" key="3">
    <source>
        <dbReference type="EMBL" id="KAK3584782.1"/>
    </source>
</evidence>
<dbReference type="PANTHER" id="PTHR13723:SF281">
    <property type="entry name" value="PAPILIN"/>
    <property type="match status" value="1"/>
</dbReference>
<dbReference type="InterPro" id="IPR050439">
    <property type="entry name" value="ADAMTS_ADAMTS-like"/>
</dbReference>
<accession>A0AAE0S3L0</accession>
<dbReference type="AlphaFoldDB" id="A0AAE0S3L0"/>
<keyword evidence="2" id="KW-0964">Secreted</keyword>
<dbReference type="GO" id="GO:0005576">
    <property type="term" value="C:extracellular region"/>
    <property type="evidence" value="ECO:0007669"/>
    <property type="project" value="UniProtKB-SubCell"/>
</dbReference>
<proteinExistence type="predicted"/>
<reference evidence="3" key="3">
    <citation type="submission" date="2023-05" db="EMBL/GenBank/DDBJ databases">
        <authorList>
            <person name="Smith C.H."/>
        </authorList>
    </citation>
    <scope>NUCLEOTIDE SEQUENCE</scope>
    <source>
        <strain evidence="3">CHS0354</strain>
        <tissue evidence="3">Mantle</tissue>
    </source>
</reference>
<evidence type="ECO:0000313" key="4">
    <source>
        <dbReference type="Proteomes" id="UP001195483"/>
    </source>
</evidence>
<dbReference type="PROSITE" id="PS50092">
    <property type="entry name" value="TSP1"/>
    <property type="match status" value="1"/>
</dbReference>
<dbReference type="GO" id="GO:0004222">
    <property type="term" value="F:metalloendopeptidase activity"/>
    <property type="evidence" value="ECO:0007669"/>
    <property type="project" value="TreeGrafter"/>
</dbReference>
<organism evidence="3 4">
    <name type="scientific">Potamilus streckersoni</name>
    <dbReference type="NCBI Taxonomy" id="2493646"/>
    <lineage>
        <taxon>Eukaryota</taxon>
        <taxon>Metazoa</taxon>
        <taxon>Spiralia</taxon>
        <taxon>Lophotrochozoa</taxon>
        <taxon>Mollusca</taxon>
        <taxon>Bivalvia</taxon>
        <taxon>Autobranchia</taxon>
        <taxon>Heteroconchia</taxon>
        <taxon>Palaeoheterodonta</taxon>
        <taxon>Unionida</taxon>
        <taxon>Unionoidea</taxon>
        <taxon>Unionidae</taxon>
        <taxon>Ambleminae</taxon>
        <taxon>Lampsilini</taxon>
        <taxon>Potamilus</taxon>
    </lineage>
</organism>
<dbReference type="PANTHER" id="PTHR13723">
    <property type="entry name" value="ADAMTS A DISINTEGRIN AND METALLOPROTEASE WITH THROMBOSPONDIN MOTIFS PROTEASE"/>
    <property type="match status" value="1"/>
</dbReference>
<dbReference type="InterPro" id="IPR000884">
    <property type="entry name" value="TSP1_rpt"/>
</dbReference>
<dbReference type="Gene3D" id="2.20.100.10">
    <property type="entry name" value="Thrombospondin type-1 (TSP1) repeat"/>
    <property type="match status" value="1"/>
</dbReference>
<sequence length="176" mass="19678">MLLLRVVYITSHHFILESKSERRPSDSPGCGWTVYDKQSVTYMLDTYQNGLILRDKINVFSPSYLIVIGDVEVEKTHVLSGIQEDCSMHSCADMNTSSLTYGKMVSYVSAIPGRYCGDGKVCIGYENCGIWATTGLDVSLFIVVQGGWGEWGSWTSCSRTCGRGIMYRQRKCDNPK</sequence>
<dbReference type="InterPro" id="IPR036383">
    <property type="entry name" value="TSP1_rpt_sf"/>
</dbReference>
<reference evidence="3" key="1">
    <citation type="journal article" date="2021" name="Genome Biol. Evol.">
        <title>A High-Quality Reference Genome for a Parasitic Bivalve with Doubly Uniparental Inheritance (Bivalvia: Unionida).</title>
        <authorList>
            <person name="Smith C.H."/>
        </authorList>
    </citation>
    <scope>NUCLEOTIDE SEQUENCE</scope>
    <source>
        <strain evidence="3">CHS0354</strain>
    </source>
</reference>
<comment type="caution">
    <text evidence="3">The sequence shown here is derived from an EMBL/GenBank/DDBJ whole genome shotgun (WGS) entry which is preliminary data.</text>
</comment>
<dbReference type="SUPFAM" id="SSF82895">
    <property type="entry name" value="TSP-1 type 1 repeat"/>
    <property type="match status" value="1"/>
</dbReference>
<keyword evidence="4" id="KW-1185">Reference proteome</keyword>
<evidence type="ECO:0000256" key="2">
    <source>
        <dbReference type="ARBA" id="ARBA00022525"/>
    </source>
</evidence>